<dbReference type="InParanoid" id="A0A6J2S7A2"/>
<dbReference type="GO" id="GO:0005634">
    <property type="term" value="C:nucleus"/>
    <property type="evidence" value="ECO:0007669"/>
    <property type="project" value="UniProtKB-SubCell"/>
</dbReference>
<comment type="subcellular location">
    <subcellularLocation>
        <location evidence="1">Nucleus</location>
    </subcellularLocation>
</comment>
<evidence type="ECO:0000256" key="3">
    <source>
        <dbReference type="ARBA" id="ARBA00023242"/>
    </source>
</evidence>
<comment type="similarity">
    <text evidence="4">Belongs to the ARTD/PARP family.</text>
</comment>
<evidence type="ECO:0000256" key="2">
    <source>
        <dbReference type="ARBA" id="ARBA00004906"/>
    </source>
</evidence>
<feature type="domain" description="WWE" evidence="5">
    <location>
        <begin position="76"/>
        <end position="161"/>
    </location>
</feature>
<dbReference type="SUPFAM" id="SSF117839">
    <property type="entry name" value="WWE domain"/>
    <property type="match status" value="3"/>
</dbReference>
<reference evidence="7" key="1">
    <citation type="submission" date="2025-08" db="UniProtKB">
        <authorList>
            <consortium name="RefSeq"/>
        </authorList>
    </citation>
    <scope>IDENTIFICATION</scope>
</reference>
<dbReference type="Proteomes" id="UP000504630">
    <property type="component" value="Chromosome 23"/>
</dbReference>
<evidence type="ECO:0000259" key="5">
    <source>
        <dbReference type="PROSITE" id="PS50918"/>
    </source>
</evidence>
<keyword evidence="3" id="KW-0539">Nucleus</keyword>
<gene>
    <name evidence="7" type="primary">LOC115028213</name>
</gene>
<dbReference type="InterPro" id="IPR018123">
    <property type="entry name" value="WWE-dom_subgr"/>
</dbReference>
<dbReference type="GO" id="GO:1990404">
    <property type="term" value="F:NAD+-protein mono-ADP-ribosyltransferase activity"/>
    <property type="evidence" value="ECO:0007669"/>
    <property type="project" value="TreeGrafter"/>
</dbReference>
<dbReference type="PANTHER" id="PTHR45740">
    <property type="entry name" value="POLY [ADP-RIBOSE] POLYMERASE"/>
    <property type="match status" value="1"/>
</dbReference>
<protein>
    <submittedName>
        <fullName evidence="7">Uncharacterized protein LOC115028213</fullName>
    </submittedName>
</protein>
<dbReference type="InterPro" id="IPR004170">
    <property type="entry name" value="WWE_dom"/>
</dbReference>
<dbReference type="InterPro" id="IPR051712">
    <property type="entry name" value="ARTD-AVP"/>
</dbReference>
<dbReference type="FunCoup" id="A0A6J2S7A2">
    <property type="interactions" value="31"/>
</dbReference>
<dbReference type="InterPro" id="IPR037197">
    <property type="entry name" value="WWE_dom_sf"/>
</dbReference>
<sequence>MERETDYWQETAVNVKHYEWQLSNGRQWLPIGNDHVIETHYCQPGAKGISLNFLHREVFIDFDKLQTLTEDVKVQRLSFLHQGQTEDVGWYFRGDQLWHEYGSQSSSMLSSSISSEDVERQFLLNPQGTFSFTVGSTGYSLHFSAMTQTNSITGMRRNVRRRPKFTSNAESLYSTTAAASQLTDGGYKWEFMGDEGRWTEYKAHRCSFDSTALERQYQLNPQGQLKFIIKRYSYTLDFSGMCQVNDNIGTRRAVRRTAGVSSSGSLPCWQFKDIDGIWKDYSQVSSVTSEDIELQYQLTPSGTMMFTTRKFSYELNFSAMTQRNLSTNTCRSVRRLNN</sequence>
<dbReference type="Pfam" id="PF23466">
    <property type="entry name" value="WWE_4"/>
    <property type="match status" value="1"/>
</dbReference>
<dbReference type="GO" id="GO:0016567">
    <property type="term" value="P:protein ubiquitination"/>
    <property type="evidence" value="ECO:0007669"/>
    <property type="project" value="UniProtKB-UniPathway"/>
</dbReference>
<dbReference type="UniPathway" id="UPA00143"/>
<dbReference type="AlphaFoldDB" id="A0A6J2S7A2"/>
<dbReference type="Gene3D" id="3.30.720.50">
    <property type="match status" value="3"/>
</dbReference>
<dbReference type="SMART" id="SM00678">
    <property type="entry name" value="WWE"/>
    <property type="match status" value="2"/>
</dbReference>
<dbReference type="KEGG" id="cgob:115028213"/>
<name>A0A6J2S7A2_COTGO</name>
<dbReference type="GO" id="GO:0003950">
    <property type="term" value="F:NAD+ poly-ADP-ribosyltransferase activity"/>
    <property type="evidence" value="ECO:0007669"/>
    <property type="project" value="TreeGrafter"/>
</dbReference>
<dbReference type="GO" id="GO:0008270">
    <property type="term" value="F:zinc ion binding"/>
    <property type="evidence" value="ECO:0007669"/>
    <property type="project" value="InterPro"/>
</dbReference>
<dbReference type="PANTHER" id="PTHR45740:SF14">
    <property type="entry name" value="NOVEL PROTEIN"/>
    <property type="match status" value="1"/>
</dbReference>
<accession>A0A6J2S7A2</accession>
<dbReference type="GeneID" id="115028213"/>
<dbReference type="OrthoDB" id="24952at2759"/>
<dbReference type="RefSeq" id="XP_029317637.1">
    <property type="nucleotide sequence ID" value="XM_029461777.1"/>
</dbReference>
<proteinExistence type="inferred from homology"/>
<evidence type="ECO:0000313" key="7">
    <source>
        <dbReference type="RefSeq" id="XP_029317637.1"/>
    </source>
</evidence>
<evidence type="ECO:0000256" key="4">
    <source>
        <dbReference type="ARBA" id="ARBA00024347"/>
    </source>
</evidence>
<feature type="domain" description="WWE" evidence="5">
    <location>
        <begin position="257"/>
        <end position="335"/>
    </location>
</feature>
<evidence type="ECO:0000313" key="6">
    <source>
        <dbReference type="Proteomes" id="UP000504630"/>
    </source>
</evidence>
<keyword evidence="6" id="KW-1185">Reference proteome</keyword>
<comment type="pathway">
    <text evidence="2">Protein modification; protein ubiquitination.</text>
</comment>
<dbReference type="Pfam" id="PF02825">
    <property type="entry name" value="WWE"/>
    <property type="match status" value="3"/>
</dbReference>
<evidence type="ECO:0000256" key="1">
    <source>
        <dbReference type="ARBA" id="ARBA00004123"/>
    </source>
</evidence>
<dbReference type="PROSITE" id="PS50918">
    <property type="entry name" value="WWE"/>
    <property type="match status" value="3"/>
</dbReference>
<feature type="domain" description="WWE" evidence="5">
    <location>
        <begin position="174"/>
        <end position="256"/>
    </location>
</feature>
<organism evidence="6 7">
    <name type="scientific">Cottoperca gobio</name>
    <name type="common">Frogmouth</name>
    <name type="synonym">Aphritis gobio</name>
    <dbReference type="NCBI Taxonomy" id="56716"/>
    <lineage>
        <taxon>Eukaryota</taxon>
        <taxon>Metazoa</taxon>
        <taxon>Chordata</taxon>
        <taxon>Craniata</taxon>
        <taxon>Vertebrata</taxon>
        <taxon>Euteleostomi</taxon>
        <taxon>Actinopterygii</taxon>
        <taxon>Neopterygii</taxon>
        <taxon>Teleostei</taxon>
        <taxon>Neoteleostei</taxon>
        <taxon>Acanthomorphata</taxon>
        <taxon>Eupercaria</taxon>
        <taxon>Perciformes</taxon>
        <taxon>Notothenioidei</taxon>
        <taxon>Bovichtidae</taxon>
        <taxon>Cottoperca</taxon>
    </lineage>
</organism>